<evidence type="ECO:0000256" key="2">
    <source>
        <dbReference type="ARBA" id="ARBA00006739"/>
    </source>
</evidence>
<dbReference type="EMBL" id="RKQG01000001">
    <property type="protein sequence ID" value="RPE34040.1"/>
    <property type="molecule type" value="Genomic_DNA"/>
</dbReference>
<sequence>MSWLRVTDPSAAARLVADSLVIHADPHARATNPYHWYRTQPLTERLARLAGDEDAAPFAPAARRLLAAPERPEHHRALVAALIPMIEKFPERMRPLTDLAWQTTQRGRIGHHLGAAVGPDAPPAPSAPATAPVPERTGVPGPAAQLVVPFRDGGGGGERLRNLLACLAALRDQDEVPGGYTVTVVEADREPRRRELIAPLADEYLFAPHPGAFNKAWVVNAGVANSAVRAETVCVFDADLLPDRGFVARSLARFREPGVGAFLPYRDMLYLDEGSSVRAVRTRGPGGEPALDPAALRGFWMRRPVGGCVWLTREVFDRIGGMDERYENWGGEDVDLVLRLQSATALYAYDDFMVHLHHPVRPLRPEEARQNDEIPYMTWKPAGPIGRLDRYLVE</sequence>
<dbReference type="RefSeq" id="WP_123818103.1">
    <property type="nucleotide sequence ID" value="NZ_JBEYIY010000007.1"/>
</dbReference>
<evidence type="ECO:0000313" key="8">
    <source>
        <dbReference type="Proteomes" id="UP000266906"/>
    </source>
</evidence>
<dbReference type="Pfam" id="PF02709">
    <property type="entry name" value="Glyco_transf_7C"/>
    <property type="match status" value="1"/>
</dbReference>
<keyword evidence="4 7" id="KW-0808">Transferase</keyword>
<evidence type="ECO:0000313" key="7">
    <source>
        <dbReference type="EMBL" id="RPE34040.1"/>
    </source>
</evidence>
<protein>
    <submittedName>
        <fullName evidence="7">Glycosyl transferase family 2</fullName>
    </submittedName>
</protein>
<dbReference type="Gene3D" id="3.90.550.10">
    <property type="entry name" value="Spore Coat Polysaccharide Biosynthesis Protein SpsA, Chain A"/>
    <property type="match status" value="1"/>
</dbReference>
<evidence type="ECO:0000256" key="4">
    <source>
        <dbReference type="ARBA" id="ARBA00022679"/>
    </source>
</evidence>
<keyword evidence="3" id="KW-0328">Glycosyltransferase</keyword>
<name>A0A3N4S5H7_9ACTN</name>
<comment type="caution">
    <text evidence="7">The sequence shown here is derived from an EMBL/GenBank/DDBJ whole genome shotgun (WGS) entry which is preliminary data.</text>
</comment>
<dbReference type="InterPro" id="IPR027791">
    <property type="entry name" value="Galactosyl_T_C"/>
</dbReference>
<comment type="pathway">
    <text evidence="1">Cell wall biogenesis; cell wall polysaccharide biosynthesis.</text>
</comment>
<dbReference type="PANTHER" id="PTHR43179">
    <property type="entry name" value="RHAMNOSYLTRANSFERASE WBBL"/>
    <property type="match status" value="1"/>
</dbReference>
<feature type="region of interest" description="Disordered" evidence="5">
    <location>
        <begin position="112"/>
        <end position="140"/>
    </location>
</feature>
<keyword evidence="8" id="KW-1185">Reference proteome</keyword>
<dbReference type="GO" id="GO:0016757">
    <property type="term" value="F:glycosyltransferase activity"/>
    <property type="evidence" value="ECO:0007669"/>
    <property type="project" value="UniProtKB-KW"/>
</dbReference>
<organism evidence="7 8">
    <name type="scientific">Kitasatospora cineracea</name>
    <dbReference type="NCBI Taxonomy" id="88074"/>
    <lineage>
        <taxon>Bacteria</taxon>
        <taxon>Bacillati</taxon>
        <taxon>Actinomycetota</taxon>
        <taxon>Actinomycetes</taxon>
        <taxon>Kitasatosporales</taxon>
        <taxon>Streptomycetaceae</taxon>
        <taxon>Kitasatospora</taxon>
    </lineage>
</organism>
<evidence type="ECO:0000256" key="5">
    <source>
        <dbReference type="SAM" id="MobiDB-lite"/>
    </source>
</evidence>
<dbReference type="InterPro" id="IPR029044">
    <property type="entry name" value="Nucleotide-diphossugar_trans"/>
</dbReference>
<proteinExistence type="inferred from homology"/>
<dbReference type="PANTHER" id="PTHR43179:SF12">
    <property type="entry name" value="GALACTOFURANOSYLTRANSFERASE GLFT2"/>
    <property type="match status" value="1"/>
</dbReference>
<feature type="domain" description="Galactosyltransferase C-terminal" evidence="6">
    <location>
        <begin position="301"/>
        <end position="343"/>
    </location>
</feature>
<accession>A0A3N4S5H7</accession>
<dbReference type="Proteomes" id="UP000266906">
    <property type="component" value="Unassembled WGS sequence"/>
</dbReference>
<evidence type="ECO:0000256" key="3">
    <source>
        <dbReference type="ARBA" id="ARBA00022676"/>
    </source>
</evidence>
<evidence type="ECO:0000259" key="6">
    <source>
        <dbReference type="Pfam" id="PF02709"/>
    </source>
</evidence>
<comment type="similarity">
    <text evidence="2">Belongs to the glycosyltransferase 2 family.</text>
</comment>
<reference evidence="7 8" key="1">
    <citation type="submission" date="2018-11" db="EMBL/GenBank/DDBJ databases">
        <title>Sequencing the genomes of 1000 actinobacteria strains.</title>
        <authorList>
            <person name="Klenk H.-P."/>
        </authorList>
    </citation>
    <scope>NUCLEOTIDE SEQUENCE [LARGE SCALE GENOMIC DNA]</scope>
    <source>
        <strain evidence="7 8">DSM 44781</strain>
    </source>
</reference>
<evidence type="ECO:0000256" key="1">
    <source>
        <dbReference type="ARBA" id="ARBA00004776"/>
    </source>
</evidence>
<gene>
    <name evidence="7" type="ORF">EDD38_2350</name>
</gene>
<dbReference type="SUPFAM" id="SSF53448">
    <property type="entry name" value="Nucleotide-diphospho-sugar transferases"/>
    <property type="match status" value="1"/>
</dbReference>
<dbReference type="AlphaFoldDB" id="A0A3N4S5H7"/>